<dbReference type="InterPro" id="IPR013024">
    <property type="entry name" value="GGCT-like"/>
</dbReference>
<evidence type="ECO:0000259" key="2">
    <source>
        <dbReference type="Pfam" id="PF06094"/>
    </source>
</evidence>
<dbReference type="RefSeq" id="WP_010684718.1">
    <property type="nucleotide sequence ID" value="NZ_CP043538.1"/>
</dbReference>
<reference evidence="3 4" key="1">
    <citation type="journal article" date="2012" name="Genet. Mol. Biol.">
        <title>Analysis of 16S rRNA and mxaF genes revealing insights into Methylobacterium niche-specific plant association.</title>
        <authorList>
            <person name="Dourado M.N."/>
            <person name="Andreote F.D."/>
            <person name="Dini-Andreote F."/>
            <person name="Conti R."/>
            <person name="Araujo J.M."/>
            <person name="Araujo W.L."/>
        </authorList>
    </citation>
    <scope>NUCLEOTIDE SEQUENCE [LARGE SCALE GENOMIC DNA]</scope>
    <source>
        <strain evidence="3 4">SR1.6/6</strain>
    </source>
</reference>
<evidence type="ECO:0000313" key="4">
    <source>
        <dbReference type="Proteomes" id="UP000012488"/>
    </source>
</evidence>
<feature type="region of interest" description="Disordered" evidence="1">
    <location>
        <begin position="232"/>
        <end position="255"/>
    </location>
</feature>
<accession>A0A6B9FGX8</accession>
<dbReference type="Proteomes" id="UP000012488">
    <property type="component" value="Chromosome"/>
</dbReference>
<dbReference type="GO" id="GO:0016740">
    <property type="term" value="F:transferase activity"/>
    <property type="evidence" value="ECO:0007669"/>
    <property type="project" value="UniProtKB-KW"/>
</dbReference>
<reference evidence="3 4" key="2">
    <citation type="journal article" date="2013" name="Genome Announc.">
        <title>Draft Genome Sequence of Methylobacterium mesophilicum Strain SR1.6/6, Isolated from Citrus sinensis.</title>
        <authorList>
            <person name="Marinho Almeida D."/>
            <person name="Dini-Andreote F."/>
            <person name="Camargo Neves A.A."/>
            <person name="Juca Ramos R.T."/>
            <person name="Andreote F.D."/>
            <person name="Carneiro A.R."/>
            <person name="Oliveira de Souza Lima A."/>
            <person name="Caracciolo Gomes de Sa P.H."/>
            <person name="Ribeiro Barbosa M.S."/>
            <person name="Araujo W.L."/>
            <person name="Silva A."/>
        </authorList>
    </citation>
    <scope>NUCLEOTIDE SEQUENCE [LARGE SCALE GENOMIC DNA]</scope>
    <source>
        <strain evidence="3 4">SR1.6/6</strain>
    </source>
</reference>
<dbReference type="Pfam" id="PF06094">
    <property type="entry name" value="GGACT"/>
    <property type="match status" value="1"/>
</dbReference>
<dbReference type="CDD" id="cd06661">
    <property type="entry name" value="GGCT_like"/>
    <property type="match status" value="1"/>
</dbReference>
<dbReference type="InterPro" id="IPR036568">
    <property type="entry name" value="GGCT-like_sf"/>
</dbReference>
<feature type="domain" description="Gamma-glutamylcyclotransferase AIG2-like" evidence="2">
    <location>
        <begin position="6"/>
        <end position="122"/>
    </location>
</feature>
<proteinExistence type="predicted"/>
<keyword evidence="3" id="KW-0808">Transferase</keyword>
<name>A0A6B9FGX8_9HYPH</name>
<dbReference type="OrthoDB" id="8478713at2"/>
<protein>
    <submittedName>
        <fullName evidence="3">Gamma-glutamylcyclotransferase</fullName>
    </submittedName>
</protein>
<sequence length="255" mass="28561">MPNDFIFGYGSLINTHLRDHTSATPIAGIPARLSAEFGYLRAWVFRCPSGFTALGLRRPRRGEATMTVNGVMYPVDPADLAAFDLREAGYRRVPVPIEQIEAVSWQSLPACGTIWTYVPADDAATHLAAASDDFPLLQSYIDATVEGALDYGVDYAREVIETTADWSPYWLNDREMARRPWIYDRRYAEADALLSTIEPAASYFSDRMFPGPFSIRWHYRTPTGRLAHLGKERRTRRRDAVQPLLSDGAEGAVPA</sequence>
<evidence type="ECO:0000313" key="3">
    <source>
        <dbReference type="EMBL" id="QGY01953.1"/>
    </source>
</evidence>
<dbReference type="Gene3D" id="3.10.490.10">
    <property type="entry name" value="Gamma-glutamyl cyclotransferase-like"/>
    <property type="match status" value="1"/>
</dbReference>
<dbReference type="AlphaFoldDB" id="A0A6B9FGX8"/>
<dbReference type="KEGG" id="mmes:MMSR116_08735"/>
<dbReference type="SUPFAM" id="SSF110857">
    <property type="entry name" value="Gamma-glutamyl cyclotransferase-like"/>
    <property type="match status" value="1"/>
</dbReference>
<organism evidence="3 4">
    <name type="scientific">Methylobacterium mesophilicum SR1.6/6</name>
    <dbReference type="NCBI Taxonomy" id="908290"/>
    <lineage>
        <taxon>Bacteria</taxon>
        <taxon>Pseudomonadati</taxon>
        <taxon>Pseudomonadota</taxon>
        <taxon>Alphaproteobacteria</taxon>
        <taxon>Hyphomicrobiales</taxon>
        <taxon>Methylobacteriaceae</taxon>
        <taxon>Methylobacterium</taxon>
    </lineage>
</organism>
<dbReference type="EMBL" id="CP043538">
    <property type="protein sequence ID" value="QGY01953.1"/>
    <property type="molecule type" value="Genomic_DNA"/>
</dbReference>
<evidence type="ECO:0000256" key="1">
    <source>
        <dbReference type="SAM" id="MobiDB-lite"/>
    </source>
</evidence>
<dbReference type="InterPro" id="IPR009288">
    <property type="entry name" value="AIG2-like_dom"/>
</dbReference>
<gene>
    <name evidence="3" type="ORF">MMSR116_08735</name>
</gene>